<dbReference type="PROSITE" id="PS50404">
    <property type="entry name" value="GST_NTER"/>
    <property type="match status" value="1"/>
</dbReference>
<dbReference type="PANTHER" id="PTHR43968:SF6">
    <property type="entry name" value="GLUTATHIONE S-TRANSFERASE OMEGA"/>
    <property type="match status" value="1"/>
</dbReference>
<keyword evidence="2" id="KW-0808">Transferase</keyword>
<dbReference type="InterPro" id="IPR050983">
    <property type="entry name" value="GST_Omega/HSP26"/>
</dbReference>
<accession>A0A4R7P4Q0</accession>
<dbReference type="Proteomes" id="UP000295341">
    <property type="component" value="Unassembled WGS sequence"/>
</dbReference>
<evidence type="ECO:0000259" key="1">
    <source>
        <dbReference type="PROSITE" id="PS50404"/>
    </source>
</evidence>
<dbReference type="Gene3D" id="1.20.1050.10">
    <property type="match status" value="1"/>
</dbReference>
<dbReference type="Gene3D" id="3.40.30.10">
    <property type="entry name" value="Glutaredoxin"/>
    <property type="match status" value="1"/>
</dbReference>
<dbReference type="EMBL" id="SOBT01000009">
    <property type="protein sequence ID" value="TDU28638.1"/>
    <property type="molecule type" value="Genomic_DNA"/>
</dbReference>
<feature type="domain" description="GST N-terminal" evidence="1">
    <location>
        <begin position="4"/>
        <end position="84"/>
    </location>
</feature>
<dbReference type="SUPFAM" id="SSF47616">
    <property type="entry name" value="GST C-terminal domain-like"/>
    <property type="match status" value="1"/>
</dbReference>
<dbReference type="SUPFAM" id="SSF52833">
    <property type="entry name" value="Thioredoxin-like"/>
    <property type="match status" value="1"/>
</dbReference>
<dbReference type="AlphaFoldDB" id="A0A4R7P4Q0"/>
<dbReference type="InterPro" id="IPR036282">
    <property type="entry name" value="Glutathione-S-Trfase_C_sf"/>
</dbReference>
<evidence type="ECO:0000313" key="2">
    <source>
        <dbReference type="EMBL" id="TDU28638.1"/>
    </source>
</evidence>
<proteinExistence type="predicted"/>
<organism evidence="2 3">
    <name type="scientific">Panacagrimonas perspica</name>
    <dbReference type="NCBI Taxonomy" id="381431"/>
    <lineage>
        <taxon>Bacteria</taxon>
        <taxon>Pseudomonadati</taxon>
        <taxon>Pseudomonadota</taxon>
        <taxon>Gammaproteobacteria</taxon>
        <taxon>Nevskiales</taxon>
        <taxon>Nevskiaceae</taxon>
        <taxon>Panacagrimonas</taxon>
    </lineage>
</organism>
<sequence>MSEATLVIGNKRSSSWSMRPWLFLKHHGVNFREVVVNQDQPGGHAIVAKYSPSGRLPVLLSNEFAVWESLAICEVAAEWFALPAAWPMAPGARAMARSVAQEMQSGFLHLRRELSFDMSRSPTPAAISASAQADVVRVRSIWRAARTRFGSRGDWLFGQFGIVDAMFAPMALRLHQYAVELDGAERDYVAQVLDHHAVQAWTDSVMHAPKASRSQPASTTGDDAMRSVVLGR</sequence>
<protein>
    <submittedName>
        <fullName evidence="2">Glutathione S-transferase</fullName>
    </submittedName>
</protein>
<dbReference type="Pfam" id="PF13409">
    <property type="entry name" value="GST_N_2"/>
    <property type="match status" value="1"/>
</dbReference>
<dbReference type="InterPro" id="IPR004045">
    <property type="entry name" value="Glutathione_S-Trfase_N"/>
</dbReference>
<keyword evidence="3" id="KW-1185">Reference proteome</keyword>
<name>A0A4R7P4Q0_9GAMM</name>
<reference evidence="2 3" key="1">
    <citation type="submission" date="2019-03" db="EMBL/GenBank/DDBJ databases">
        <title>Genomic Encyclopedia of Type Strains, Phase IV (KMG-IV): sequencing the most valuable type-strain genomes for metagenomic binning, comparative biology and taxonomic classification.</title>
        <authorList>
            <person name="Goeker M."/>
        </authorList>
    </citation>
    <scope>NUCLEOTIDE SEQUENCE [LARGE SCALE GENOMIC DNA]</scope>
    <source>
        <strain evidence="2 3">DSM 26377</strain>
    </source>
</reference>
<evidence type="ECO:0000313" key="3">
    <source>
        <dbReference type="Proteomes" id="UP000295341"/>
    </source>
</evidence>
<dbReference type="InterPro" id="IPR036249">
    <property type="entry name" value="Thioredoxin-like_sf"/>
</dbReference>
<gene>
    <name evidence="2" type="ORF">DFR24_3013</name>
</gene>
<comment type="caution">
    <text evidence="2">The sequence shown here is derived from an EMBL/GenBank/DDBJ whole genome shotgun (WGS) entry which is preliminary data.</text>
</comment>
<dbReference type="RefSeq" id="WP_162851221.1">
    <property type="nucleotide sequence ID" value="NZ_MWIN01000002.1"/>
</dbReference>
<dbReference type="GO" id="GO:0016740">
    <property type="term" value="F:transferase activity"/>
    <property type="evidence" value="ECO:0007669"/>
    <property type="project" value="UniProtKB-KW"/>
</dbReference>
<dbReference type="GO" id="GO:0005737">
    <property type="term" value="C:cytoplasm"/>
    <property type="evidence" value="ECO:0007669"/>
    <property type="project" value="TreeGrafter"/>
</dbReference>
<dbReference type="PANTHER" id="PTHR43968">
    <property type="match status" value="1"/>
</dbReference>
<dbReference type="CDD" id="cd03194">
    <property type="entry name" value="GST_C_3"/>
    <property type="match status" value="1"/>
</dbReference>